<protein>
    <submittedName>
        <fullName evidence="1">YhcH/YjgK/YiaL family protein</fullName>
    </submittedName>
</protein>
<dbReference type="InterPro" id="IPR004375">
    <property type="entry name" value="NanQ/TabA/YiaL"/>
</dbReference>
<dbReference type="EMBL" id="JACHHH010000001">
    <property type="protein sequence ID" value="MBB6040220.1"/>
    <property type="molecule type" value="Genomic_DNA"/>
</dbReference>
<gene>
    <name evidence="1" type="ORF">HNQ46_000181</name>
</gene>
<name>A0A7W9W0V2_9FIRM</name>
<dbReference type="Gene3D" id="2.60.120.370">
    <property type="entry name" value="YhcH/YjgK/YiaL"/>
    <property type="match status" value="1"/>
</dbReference>
<dbReference type="AlphaFoldDB" id="A0A7W9W0V2"/>
<dbReference type="Proteomes" id="UP000522163">
    <property type="component" value="Unassembled WGS sequence"/>
</dbReference>
<evidence type="ECO:0000313" key="1">
    <source>
        <dbReference type="EMBL" id="MBB6040220.1"/>
    </source>
</evidence>
<accession>A0A7W9W0V2</accession>
<dbReference type="GeneID" id="85013753"/>
<dbReference type="NCBIfam" id="TIGR00022">
    <property type="entry name" value="YhcH/YjgK/YiaL family protein"/>
    <property type="match status" value="1"/>
</dbReference>
<organism evidence="1 2">
    <name type="scientific">Oribacterium sinus</name>
    <dbReference type="NCBI Taxonomy" id="237576"/>
    <lineage>
        <taxon>Bacteria</taxon>
        <taxon>Bacillati</taxon>
        <taxon>Bacillota</taxon>
        <taxon>Clostridia</taxon>
        <taxon>Lachnospirales</taxon>
        <taxon>Lachnospiraceae</taxon>
        <taxon>Oribacterium</taxon>
    </lineage>
</organism>
<comment type="caution">
    <text evidence="1">The sequence shown here is derived from an EMBL/GenBank/DDBJ whole genome shotgun (WGS) entry which is preliminary data.</text>
</comment>
<dbReference type="PANTHER" id="PTHR34986:SF1">
    <property type="entry name" value="PROTEIN YIAL"/>
    <property type="match status" value="1"/>
</dbReference>
<dbReference type="RefSeq" id="WP_183681729.1">
    <property type="nucleotide sequence ID" value="NZ_JACHHH010000001.1"/>
</dbReference>
<dbReference type="InterPro" id="IPR037012">
    <property type="entry name" value="NanQ/TabA/YiaL_sf"/>
</dbReference>
<sequence>MVFQNLKNHDKYDLSNERFQAAFQFLKREDLKQLEDGNYPILGEEVFAMVQSFETDLEKNRRFEAHDLYFDIQNLLEGEERIDVIDRSSCELIENPEGKDICFLEPKSAFSQMLLKAGDYLILSPEEAHRPAVAVQKPLPCRKVVVKVKL</sequence>
<proteinExistence type="predicted"/>
<dbReference type="PANTHER" id="PTHR34986">
    <property type="entry name" value="EVOLVED BETA-GALACTOSIDASE SUBUNIT BETA"/>
    <property type="match status" value="1"/>
</dbReference>
<evidence type="ECO:0000313" key="2">
    <source>
        <dbReference type="Proteomes" id="UP000522163"/>
    </source>
</evidence>
<dbReference type="Pfam" id="PF04074">
    <property type="entry name" value="DUF386"/>
    <property type="match status" value="1"/>
</dbReference>
<reference evidence="1 2" key="1">
    <citation type="submission" date="2020-08" db="EMBL/GenBank/DDBJ databases">
        <title>Genomic Encyclopedia of Type Strains, Phase IV (KMG-IV): sequencing the most valuable type-strain genomes for metagenomic binning, comparative biology and taxonomic classification.</title>
        <authorList>
            <person name="Goeker M."/>
        </authorList>
    </citation>
    <scope>NUCLEOTIDE SEQUENCE [LARGE SCALE GENOMIC DNA]</scope>
    <source>
        <strain evidence="1 2">DSM 17245</strain>
    </source>
</reference>
<dbReference type="SUPFAM" id="SSF51197">
    <property type="entry name" value="Clavaminate synthase-like"/>
    <property type="match status" value="1"/>
</dbReference>
<dbReference type="GO" id="GO:0005829">
    <property type="term" value="C:cytosol"/>
    <property type="evidence" value="ECO:0007669"/>
    <property type="project" value="TreeGrafter"/>
</dbReference>